<dbReference type="NCBIfam" id="TIGR00756">
    <property type="entry name" value="PPR"/>
    <property type="match status" value="2"/>
</dbReference>
<dbReference type="InterPro" id="IPR002885">
    <property type="entry name" value="PPR_rpt"/>
</dbReference>
<organism evidence="5 6">
    <name type="scientific">Arachis hypogaea</name>
    <name type="common">Peanut</name>
    <dbReference type="NCBI Taxonomy" id="3818"/>
    <lineage>
        <taxon>Eukaryota</taxon>
        <taxon>Viridiplantae</taxon>
        <taxon>Streptophyta</taxon>
        <taxon>Embryophyta</taxon>
        <taxon>Tracheophyta</taxon>
        <taxon>Spermatophyta</taxon>
        <taxon>Magnoliopsida</taxon>
        <taxon>eudicotyledons</taxon>
        <taxon>Gunneridae</taxon>
        <taxon>Pentapetalae</taxon>
        <taxon>rosids</taxon>
        <taxon>fabids</taxon>
        <taxon>Fabales</taxon>
        <taxon>Fabaceae</taxon>
        <taxon>Papilionoideae</taxon>
        <taxon>50 kb inversion clade</taxon>
        <taxon>dalbergioids sensu lato</taxon>
        <taxon>Dalbergieae</taxon>
        <taxon>Pterocarpus clade</taxon>
        <taxon>Arachis</taxon>
    </lineage>
</organism>
<evidence type="ECO:0000256" key="1">
    <source>
        <dbReference type="ARBA" id="ARBA00007626"/>
    </source>
</evidence>
<dbReference type="GO" id="GO:0003729">
    <property type="term" value="F:mRNA binding"/>
    <property type="evidence" value="ECO:0007669"/>
    <property type="project" value="TreeGrafter"/>
</dbReference>
<dbReference type="Gene3D" id="1.25.40.10">
    <property type="entry name" value="Tetratricopeptide repeat domain"/>
    <property type="match status" value="2"/>
</dbReference>
<dbReference type="Proteomes" id="UP000289738">
    <property type="component" value="Chromosome A06"/>
</dbReference>
<dbReference type="PROSITE" id="PS51375">
    <property type="entry name" value="PPR"/>
    <property type="match status" value="2"/>
</dbReference>
<feature type="region of interest" description="Disordered" evidence="4">
    <location>
        <begin position="1"/>
        <end position="30"/>
    </location>
</feature>
<feature type="repeat" description="PPR" evidence="3">
    <location>
        <begin position="322"/>
        <end position="356"/>
    </location>
</feature>
<protein>
    <recommendedName>
        <fullName evidence="7">Pentatricopeptide repeat-containing protein</fullName>
    </recommendedName>
</protein>
<dbReference type="InterPro" id="IPR011990">
    <property type="entry name" value="TPR-like_helical_dom_sf"/>
</dbReference>
<keyword evidence="2" id="KW-0677">Repeat</keyword>
<feature type="repeat" description="PPR" evidence="3">
    <location>
        <begin position="287"/>
        <end position="321"/>
    </location>
</feature>
<dbReference type="AlphaFoldDB" id="A0A445CKT1"/>
<accession>A0A445CKT1</accession>
<evidence type="ECO:0000313" key="5">
    <source>
        <dbReference type="EMBL" id="RYR51503.1"/>
    </source>
</evidence>
<dbReference type="Pfam" id="PF13041">
    <property type="entry name" value="PPR_2"/>
    <property type="match status" value="1"/>
</dbReference>
<comment type="similarity">
    <text evidence="1">Belongs to the PPR family. P subfamily.</text>
</comment>
<dbReference type="EMBL" id="SDMP01000006">
    <property type="protein sequence ID" value="RYR51503.1"/>
    <property type="molecule type" value="Genomic_DNA"/>
</dbReference>
<comment type="caution">
    <text evidence="5">The sequence shown here is derived from an EMBL/GenBank/DDBJ whole genome shotgun (WGS) entry which is preliminary data.</text>
</comment>
<evidence type="ECO:0008006" key="7">
    <source>
        <dbReference type="Google" id="ProtNLM"/>
    </source>
</evidence>
<evidence type="ECO:0000256" key="3">
    <source>
        <dbReference type="PROSITE-ProRule" id="PRU00708"/>
    </source>
</evidence>
<proteinExistence type="inferred from homology"/>
<evidence type="ECO:0000256" key="2">
    <source>
        <dbReference type="ARBA" id="ARBA00022737"/>
    </source>
</evidence>
<keyword evidence="6" id="KW-1185">Reference proteome</keyword>
<feature type="compositionally biased region" description="Low complexity" evidence="4">
    <location>
        <begin position="13"/>
        <end position="28"/>
    </location>
</feature>
<evidence type="ECO:0000256" key="4">
    <source>
        <dbReference type="SAM" id="MobiDB-lite"/>
    </source>
</evidence>
<dbReference type="PANTHER" id="PTHR47933">
    <property type="entry name" value="PENTATRICOPEPTIDE REPEAT-CONTAINING PROTEIN 1, MITOCHONDRIAL"/>
    <property type="match status" value="1"/>
</dbReference>
<dbReference type="InterPro" id="IPR051240">
    <property type="entry name" value="Mito_RNA-Proc/Resp"/>
</dbReference>
<evidence type="ECO:0000313" key="6">
    <source>
        <dbReference type="Proteomes" id="UP000289738"/>
    </source>
</evidence>
<sequence length="403" mass="44980">MPAPLPRLAGSHRVSVNASSPSVSGSPGLRRRPLSMVHLVCVSPVRLSSSSSRPRPGVAHRRCCLALASLCFALLGQLGFSLLCPRSASDSAGQWLLFKFPITKFTHSSKFKFKFASTAALAHFNDSHNDFSESEHSSSSSSSSYCSSNNITNDNIKEESFHIVKSLQNNPSLAFSFFTQLKQQQFVGFPENISTYAAIIRIFCYWGLNRRLTFVFLDLIALSKQHPSFEIHDLFELLLDDGGVNGGNHNYMLRAIDAYVKACIVLKMFDEAIDFLSPTRRHSVVPNILTCNFLINRLVENGKVDMVLAIYSQLKRLGLCPNHYTYAIVIKAFCKKCELEKAVYVFKEMEEAGVRPDSYCYTAYIEGLCNNMRSNSGYEVLQACRRVNACRPLCLHSHCPGVL</sequence>
<dbReference type="PANTHER" id="PTHR47933:SF11">
    <property type="entry name" value="PENTATRICOPEPTIDE REPEAT-CONTAINING PROTEIN 2"/>
    <property type="match status" value="1"/>
</dbReference>
<name>A0A445CKT1_ARAHY</name>
<gene>
    <name evidence="5" type="ORF">Ahy_A06g026526</name>
</gene>
<reference evidence="5 6" key="1">
    <citation type="submission" date="2019-01" db="EMBL/GenBank/DDBJ databases">
        <title>Sequencing of cultivated peanut Arachis hypogaea provides insights into genome evolution and oil improvement.</title>
        <authorList>
            <person name="Chen X."/>
        </authorList>
    </citation>
    <scope>NUCLEOTIDE SEQUENCE [LARGE SCALE GENOMIC DNA]</scope>
    <source>
        <strain evidence="6">cv. Fuhuasheng</strain>
        <tissue evidence="5">Leaves</tissue>
    </source>
</reference>